<comment type="cofactor">
    <cofactor evidence="1">
        <name>[3Fe-4S] cluster</name>
        <dbReference type="ChEBI" id="CHEBI:21137"/>
    </cofactor>
</comment>
<dbReference type="GO" id="GO:0009055">
    <property type="term" value="F:electron transfer activity"/>
    <property type="evidence" value="ECO:0007669"/>
    <property type="project" value="TreeGrafter"/>
</dbReference>
<name>A0A1I1FGE3_9RHOB</name>
<evidence type="ECO:0000256" key="9">
    <source>
        <dbReference type="ARBA" id="ARBA00023004"/>
    </source>
</evidence>
<dbReference type="PANTHER" id="PTHR43518">
    <property type="entry name" value="NITRATE REDUCTASE BETA SUBUNIT"/>
    <property type="match status" value="1"/>
</dbReference>
<protein>
    <submittedName>
        <fullName evidence="13">Complex iron-sulfur molybdoenzyme family reductase subunit beta</fullName>
    </submittedName>
</protein>
<reference evidence="13 14" key="1">
    <citation type="submission" date="2016-10" db="EMBL/GenBank/DDBJ databases">
        <authorList>
            <person name="de Groot N.N."/>
        </authorList>
    </citation>
    <scope>NUCLEOTIDE SEQUENCE [LARGE SCALE GENOMIC DNA]</scope>
    <source>
        <strain evidence="13 14">DSM 19548</strain>
    </source>
</reference>
<evidence type="ECO:0000256" key="7">
    <source>
        <dbReference type="ARBA" id="ARBA00022737"/>
    </source>
</evidence>
<keyword evidence="6" id="KW-0479">Metal-binding</keyword>
<dbReference type="GO" id="GO:0051539">
    <property type="term" value="F:4 iron, 4 sulfur cluster binding"/>
    <property type="evidence" value="ECO:0007669"/>
    <property type="project" value="UniProtKB-KW"/>
</dbReference>
<evidence type="ECO:0000256" key="3">
    <source>
        <dbReference type="ARBA" id="ARBA00004196"/>
    </source>
</evidence>
<evidence type="ECO:0000256" key="1">
    <source>
        <dbReference type="ARBA" id="ARBA00001927"/>
    </source>
</evidence>
<keyword evidence="8" id="KW-0249">Electron transport</keyword>
<evidence type="ECO:0000256" key="2">
    <source>
        <dbReference type="ARBA" id="ARBA00001966"/>
    </source>
</evidence>
<evidence type="ECO:0000313" key="14">
    <source>
        <dbReference type="Proteomes" id="UP000198728"/>
    </source>
</evidence>
<evidence type="ECO:0000256" key="4">
    <source>
        <dbReference type="ARBA" id="ARBA00022448"/>
    </source>
</evidence>
<evidence type="ECO:0000256" key="8">
    <source>
        <dbReference type="ARBA" id="ARBA00022982"/>
    </source>
</evidence>
<comment type="cofactor">
    <cofactor evidence="2">
        <name>[4Fe-4S] cluster</name>
        <dbReference type="ChEBI" id="CHEBI:49883"/>
    </cofactor>
</comment>
<dbReference type="PROSITE" id="PS51379">
    <property type="entry name" value="4FE4S_FER_2"/>
    <property type="match status" value="2"/>
</dbReference>
<dbReference type="GO" id="GO:0016020">
    <property type="term" value="C:membrane"/>
    <property type="evidence" value="ECO:0007669"/>
    <property type="project" value="TreeGrafter"/>
</dbReference>
<organism evidence="13 14">
    <name type="scientific">Tropicimonas isoalkanivorans</name>
    <dbReference type="NCBI Taxonomy" id="441112"/>
    <lineage>
        <taxon>Bacteria</taxon>
        <taxon>Pseudomonadati</taxon>
        <taxon>Pseudomonadota</taxon>
        <taxon>Alphaproteobacteria</taxon>
        <taxon>Rhodobacterales</taxon>
        <taxon>Roseobacteraceae</taxon>
        <taxon>Tropicimonas</taxon>
    </lineage>
</organism>
<evidence type="ECO:0000256" key="11">
    <source>
        <dbReference type="ARBA" id="ARBA00023291"/>
    </source>
</evidence>
<dbReference type="Pfam" id="PF12797">
    <property type="entry name" value="Fer4_2"/>
    <property type="match status" value="1"/>
</dbReference>
<dbReference type="EMBL" id="FOLG01000002">
    <property type="protein sequence ID" value="SFB98351.1"/>
    <property type="molecule type" value="Genomic_DNA"/>
</dbReference>
<keyword evidence="14" id="KW-1185">Reference proteome</keyword>
<keyword evidence="11" id="KW-0003">3Fe-4S</keyword>
<dbReference type="SUPFAM" id="SSF54862">
    <property type="entry name" value="4Fe-4S ferredoxins"/>
    <property type="match status" value="1"/>
</dbReference>
<dbReference type="Proteomes" id="UP000198728">
    <property type="component" value="Unassembled WGS sequence"/>
</dbReference>
<keyword evidence="4" id="KW-0813">Transport</keyword>
<feature type="domain" description="4Fe-4S ferredoxin-type" evidence="12">
    <location>
        <begin position="132"/>
        <end position="161"/>
    </location>
</feature>
<evidence type="ECO:0000256" key="5">
    <source>
        <dbReference type="ARBA" id="ARBA00022485"/>
    </source>
</evidence>
<accession>A0A1I1FGE3</accession>
<dbReference type="InterPro" id="IPR017896">
    <property type="entry name" value="4Fe4S_Fe-S-bd"/>
</dbReference>
<proteinExistence type="predicted"/>
<dbReference type="GO" id="GO:0051538">
    <property type="term" value="F:3 iron, 4 sulfur cluster binding"/>
    <property type="evidence" value="ECO:0007669"/>
    <property type="project" value="UniProtKB-KW"/>
</dbReference>
<gene>
    <name evidence="13" type="ORF">SAMN04488094_102137</name>
</gene>
<dbReference type="OrthoDB" id="9779457at2"/>
<keyword evidence="7" id="KW-0677">Repeat</keyword>
<evidence type="ECO:0000256" key="6">
    <source>
        <dbReference type="ARBA" id="ARBA00022723"/>
    </source>
</evidence>
<dbReference type="STRING" id="441112.SAMN04488094_102137"/>
<evidence type="ECO:0000256" key="10">
    <source>
        <dbReference type="ARBA" id="ARBA00023014"/>
    </source>
</evidence>
<dbReference type="Pfam" id="PF13247">
    <property type="entry name" value="Fer4_11"/>
    <property type="match status" value="1"/>
</dbReference>
<evidence type="ECO:0000259" key="12">
    <source>
        <dbReference type="PROSITE" id="PS51379"/>
    </source>
</evidence>
<keyword evidence="10" id="KW-0411">Iron-sulfur</keyword>
<keyword evidence="5" id="KW-0004">4Fe-4S</keyword>
<comment type="subcellular location">
    <subcellularLocation>
        <location evidence="3">Cell envelope</location>
    </subcellularLocation>
</comment>
<dbReference type="RefSeq" id="WP_093359537.1">
    <property type="nucleotide sequence ID" value="NZ_FOLG01000002.1"/>
</dbReference>
<sequence length="289" mass="32899">MSEELWQKYYGQPNPKYGNRAQYGMLIDINKCIGCHTCTMACKNTWTSGSGQEDMFWNSVTTAPYGKYPRHGEETASHDEYDYRFSNLYQDTPKGNGPDLWQFYLARPCNHCANPACLPACPTRSIYKNDDGIVLIDQDDCKGFQYCVKACPYDKIYYNATTGKSEKCVFCFPLLEKGQEPQCVKSCTGKIRIFGNLMDPDSAISKLIRDPSLGVQPYDPEVGLGATHRTISKGERRQYRPDFGTIPSVWYVPPRNIPPEEVEKYFGYAMQGFIQEPNPVPDEIKMKDL</sequence>
<dbReference type="GO" id="GO:0046872">
    <property type="term" value="F:metal ion binding"/>
    <property type="evidence" value="ECO:0007669"/>
    <property type="project" value="UniProtKB-KW"/>
</dbReference>
<feature type="domain" description="4Fe-4S ferredoxin-type" evidence="12">
    <location>
        <begin position="23"/>
        <end position="52"/>
    </location>
</feature>
<dbReference type="Gene3D" id="3.30.70.20">
    <property type="match status" value="2"/>
</dbReference>
<keyword evidence="9" id="KW-0408">Iron</keyword>
<evidence type="ECO:0000313" key="13">
    <source>
        <dbReference type="EMBL" id="SFB98351.1"/>
    </source>
</evidence>
<dbReference type="GO" id="GO:0009061">
    <property type="term" value="P:anaerobic respiration"/>
    <property type="evidence" value="ECO:0007669"/>
    <property type="project" value="TreeGrafter"/>
</dbReference>
<dbReference type="GO" id="GO:0030313">
    <property type="term" value="C:cell envelope"/>
    <property type="evidence" value="ECO:0007669"/>
    <property type="project" value="UniProtKB-SubCell"/>
</dbReference>
<dbReference type="AlphaFoldDB" id="A0A1I1FGE3"/>
<dbReference type="PANTHER" id="PTHR43518:SF1">
    <property type="entry name" value="RESPIRATORY NITRATE REDUCTASE 1 BETA CHAIN"/>
    <property type="match status" value="1"/>
</dbReference>